<reference evidence="1 2" key="1">
    <citation type="submission" date="2017-04" db="EMBL/GenBank/DDBJ databases">
        <authorList>
            <person name="Afonso C.L."/>
            <person name="Miller P.J."/>
            <person name="Scott M.A."/>
            <person name="Spackman E."/>
            <person name="Goraichik I."/>
            <person name="Dimitrov K.M."/>
            <person name="Suarez D.L."/>
            <person name="Swayne D.E."/>
        </authorList>
    </citation>
    <scope>NUCLEOTIDE SEQUENCE [LARGE SCALE GENOMIC DNA]</scope>
    <source>
        <strain evidence="1">LMG 28154</strain>
    </source>
</reference>
<sequence length="41" mass="4545">MFVTVMKYMTFANAGRCPMIASGSMAQLIAERFVASTARRE</sequence>
<gene>
    <name evidence="1" type="ORF">BSIN_2734</name>
</gene>
<evidence type="ECO:0000313" key="2">
    <source>
        <dbReference type="Proteomes" id="UP000198460"/>
    </source>
</evidence>
<organism evidence="1 2">
    <name type="scientific">Burkholderia singularis</name>
    <dbReference type="NCBI Taxonomy" id="1503053"/>
    <lineage>
        <taxon>Bacteria</taxon>
        <taxon>Pseudomonadati</taxon>
        <taxon>Pseudomonadota</taxon>
        <taxon>Betaproteobacteria</taxon>
        <taxon>Burkholderiales</taxon>
        <taxon>Burkholderiaceae</taxon>
        <taxon>Burkholderia</taxon>
        <taxon>pseudomallei group</taxon>
    </lineage>
</organism>
<proteinExistence type="predicted"/>
<protein>
    <submittedName>
        <fullName evidence="1">Uncharacterized protein</fullName>
    </submittedName>
</protein>
<dbReference type="EMBL" id="FXAN01000035">
    <property type="protein sequence ID" value="SMF98891.1"/>
    <property type="molecule type" value="Genomic_DNA"/>
</dbReference>
<name>A0A238H0V6_9BURK</name>
<dbReference type="Proteomes" id="UP000198460">
    <property type="component" value="Unassembled WGS sequence"/>
</dbReference>
<accession>A0A238H0V6</accession>
<dbReference type="AlphaFoldDB" id="A0A238H0V6"/>
<evidence type="ECO:0000313" key="1">
    <source>
        <dbReference type="EMBL" id="SMF98891.1"/>
    </source>
</evidence>